<name>A0A087TRQ5_STEMI</name>
<organism evidence="3 4">
    <name type="scientific">Stegodyphus mimosarum</name>
    <name type="common">African social velvet spider</name>
    <dbReference type="NCBI Taxonomy" id="407821"/>
    <lineage>
        <taxon>Eukaryota</taxon>
        <taxon>Metazoa</taxon>
        <taxon>Ecdysozoa</taxon>
        <taxon>Arthropoda</taxon>
        <taxon>Chelicerata</taxon>
        <taxon>Arachnida</taxon>
        <taxon>Araneae</taxon>
        <taxon>Araneomorphae</taxon>
        <taxon>Entelegynae</taxon>
        <taxon>Eresoidea</taxon>
        <taxon>Eresidae</taxon>
        <taxon>Stegodyphus</taxon>
    </lineage>
</organism>
<protein>
    <recommendedName>
        <fullName evidence="2">Endonuclease/exonuclease/phosphatase domain-containing protein</fullName>
    </recommendedName>
</protein>
<keyword evidence="4" id="KW-1185">Reference proteome</keyword>
<dbReference type="Proteomes" id="UP000054359">
    <property type="component" value="Unassembled WGS sequence"/>
</dbReference>
<feature type="region of interest" description="Disordered" evidence="1">
    <location>
        <begin position="144"/>
        <end position="181"/>
    </location>
</feature>
<dbReference type="SUPFAM" id="SSF56219">
    <property type="entry name" value="DNase I-like"/>
    <property type="match status" value="1"/>
</dbReference>
<evidence type="ECO:0000259" key="2">
    <source>
        <dbReference type="Pfam" id="PF14529"/>
    </source>
</evidence>
<dbReference type="Pfam" id="PF14529">
    <property type="entry name" value="Exo_endo_phos_2"/>
    <property type="match status" value="1"/>
</dbReference>
<evidence type="ECO:0000313" key="3">
    <source>
        <dbReference type="EMBL" id="KFM67794.1"/>
    </source>
</evidence>
<dbReference type="Gene3D" id="3.60.10.10">
    <property type="entry name" value="Endonuclease/exonuclease/phosphatase"/>
    <property type="match status" value="1"/>
</dbReference>
<feature type="non-terminal residue" evidence="3">
    <location>
        <position position="353"/>
    </location>
</feature>
<dbReference type="AlphaFoldDB" id="A0A087TRQ5"/>
<dbReference type="OrthoDB" id="8033718at2759"/>
<evidence type="ECO:0000313" key="4">
    <source>
        <dbReference type="Proteomes" id="UP000054359"/>
    </source>
</evidence>
<dbReference type="InterPro" id="IPR036691">
    <property type="entry name" value="Endo/exonu/phosph_ase_sf"/>
</dbReference>
<dbReference type="InterPro" id="IPR005135">
    <property type="entry name" value="Endo/exonuclease/phosphatase"/>
</dbReference>
<dbReference type="GO" id="GO:0003824">
    <property type="term" value="F:catalytic activity"/>
    <property type="evidence" value="ECO:0007669"/>
    <property type="project" value="InterPro"/>
</dbReference>
<reference evidence="3 4" key="1">
    <citation type="submission" date="2013-11" db="EMBL/GenBank/DDBJ databases">
        <title>Genome sequencing of Stegodyphus mimosarum.</title>
        <authorList>
            <person name="Bechsgaard J."/>
        </authorList>
    </citation>
    <scope>NUCLEOTIDE SEQUENCE [LARGE SCALE GENOMIC DNA]</scope>
</reference>
<feature type="domain" description="Endonuclease/exonuclease/phosphatase" evidence="2">
    <location>
        <begin position="258"/>
        <end position="336"/>
    </location>
</feature>
<dbReference type="EMBL" id="KK116438">
    <property type="protein sequence ID" value="KFM67794.1"/>
    <property type="molecule type" value="Genomic_DNA"/>
</dbReference>
<evidence type="ECO:0000256" key="1">
    <source>
        <dbReference type="SAM" id="MobiDB-lite"/>
    </source>
</evidence>
<feature type="compositionally biased region" description="Polar residues" evidence="1">
    <location>
        <begin position="154"/>
        <end position="167"/>
    </location>
</feature>
<gene>
    <name evidence="3" type="ORF">X975_26219</name>
</gene>
<sequence length="353" mass="39888">MIKVLDKDFPQQIKQFPGLTVSVNNDPRNGEKQVVSTNVASKYTTNNSLEDMDFQEQCNKRKFRPISPPVSVLTASNRFSALQDETEEPTPTDDEFPCLKETVSRKGCKAISRKIAKYMDLHPLAQELISVGNKPCKTQKGITTQRLAPEKEPSTTIAQPANQQPAQDSRKSSKDNFEFPKKSSKLPPVVIKDSTFTWNQITKLLDDAKMQDFKAQLKADNEFLIKVFTITAHRQVTISWDPLFSAQSTNPPGNVLSETHVDTFLNSSMLTILGGDINAKHSDWGRYNTNRNGHVIHHYVTSKLVFLYIPGDPTYRSNVSNRRHDIPDFFITTVKIPGLSLFIMNSHLTMFRS</sequence>
<feature type="compositionally biased region" description="Basic and acidic residues" evidence="1">
    <location>
        <begin position="168"/>
        <end position="181"/>
    </location>
</feature>
<accession>A0A087TRQ5</accession>
<proteinExistence type="predicted"/>